<name>A0ABT8ZWF6_9SPHN</name>
<protein>
    <recommendedName>
        <fullName evidence="3">Amidohydrolase</fullName>
    </recommendedName>
</protein>
<accession>A0ABT8ZWF6</accession>
<proteinExistence type="predicted"/>
<keyword evidence="2" id="KW-1185">Reference proteome</keyword>
<sequence>MRLIGIEEHYLTEEVRNAWTAIALEAADPMVAAHSADVERRLLDLAGERLALMDETGLDVQALSLTTPALHDLGSIHAS</sequence>
<comment type="caution">
    <text evidence="1">The sequence shown here is derived from an EMBL/GenBank/DDBJ whole genome shotgun (WGS) entry which is preliminary data.</text>
</comment>
<dbReference type="RefSeq" id="WP_304559041.1">
    <property type="nucleotide sequence ID" value="NZ_JAUQSZ010000001.1"/>
</dbReference>
<dbReference type="Gene3D" id="3.20.20.140">
    <property type="entry name" value="Metal-dependent hydrolases"/>
    <property type="match status" value="1"/>
</dbReference>
<reference evidence="1" key="1">
    <citation type="submission" date="2023-07" db="EMBL/GenBank/DDBJ databases">
        <authorList>
            <person name="Kim M.K."/>
        </authorList>
    </citation>
    <scope>NUCLEOTIDE SEQUENCE</scope>
    <source>
        <strain evidence="1">CA1-15</strain>
    </source>
</reference>
<evidence type="ECO:0008006" key="3">
    <source>
        <dbReference type="Google" id="ProtNLM"/>
    </source>
</evidence>
<evidence type="ECO:0000313" key="1">
    <source>
        <dbReference type="EMBL" id="MDO7840802.1"/>
    </source>
</evidence>
<organism evidence="1 2">
    <name type="scientific">Sphingomonas immobilis</name>
    <dbReference type="NCBI Taxonomy" id="3063997"/>
    <lineage>
        <taxon>Bacteria</taxon>
        <taxon>Pseudomonadati</taxon>
        <taxon>Pseudomonadota</taxon>
        <taxon>Alphaproteobacteria</taxon>
        <taxon>Sphingomonadales</taxon>
        <taxon>Sphingomonadaceae</taxon>
        <taxon>Sphingomonas</taxon>
    </lineage>
</organism>
<dbReference type="Proteomes" id="UP001176468">
    <property type="component" value="Unassembled WGS sequence"/>
</dbReference>
<dbReference type="EMBL" id="JAUQSZ010000001">
    <property type="protein sequence ID" value="MDO7840802.1"/>
    <property type="molecule type" value="Genomic_DNA"/>
</dbReference>
<gene>
    <name evidence="1" type="ORF">Q5H94_00545</name>
</gene>
<evidence type="ECO:0000313" key="2">
    <source>
        <dbReference type="Proteomes" id="UP001176468"/>
    </source>
</evidence>